<evidence type="ECO:0000313" key="1">
    <source>
        <dbReference type="EMBL" id="MDT0559229.1"/>
    </source>
</evidence>
<dbReference type="Gene3D" id="3.40.390.10">
    <property type="entry name" value="Collagenase (Catalytic Domain)"/>
    <property type="match status" value="1"/>
</dbReference>
<reference evidence="1 2" key="1">
    <citation type="submission" date="2023-09" db="EMBL/GenBank/DDBJ databases">
        <authorList>
            <person name="Rey-Velasco X."/>
        </authorList>
    </citation>
    <scope>NUCLEOTIDE SEQUENCE [LARGE SCALE GENOMIC DNA]</scope>
    <source>
        <strain evidence="1 2">W332</strain>
    </source>
</reference>
<dbReference type="EMBL" id="JAVRIA010000006">
    <property type="protein sequence ID" value="MDT0559229.1"/>
    <property type="molecule type" value="Genomic_DNA"/>
</dbReference>
<keyword evidence="2" id="KW-1185">Reference proteome</keyword>
<gene>
    <name evidence="1" type="ORF">RM697_11245</name>
</gene>
<organism evidence="1 2">
    <name type="scientific">Microcosmobacter mediterraneus</name>
    <dbReference type="NCBI Taxonomy" id="3075607"/>
    <lineage>
        <taxon>Bacteria</taxon>
        <taxon>Pseudomonadati</taxon>
        <taxon>Bacteroidota</taxon>
        <taxon>Flavobacteriia</taxon>
        <taxon>Flavobacteriales</taxon>
        <taxon>Flavobacteriaceae</taxon>
        <taxon>Microcosmobacter</taxon>
    </lineage>
</organism>
<protein>
    <submittedName>
        <fullName evidence="1">M64 family metallopeptidase</fullName>
    </submittedName>
</protein>
<comment type="caution">
    <text evidence="1">The sequence shown here is derived from an EMBL/GenBank/DDBJ whole genome shotgun (WGS) entry which is preliminary data.</text>
</comment>
<name>A0ABU2YNH7_9FLAO</name>
<dbReference type="RefSeq" id="WP_311427992.1">
    <property type="nucleotide sequence ID" value="NZ_JAVRIA010000006.1"/>
</dbReference>
<dbReference type="InterPro" id="IPR024079">
    <property type="entry name" value="MetalloPept_cat_dom_sf"/>
</dbReference>
<accession>A0ABU2YNH7</accession>
<dbReference type="PROSITE" id="PS51257">
    <property type="entry name" value="PROKAR_LIPOPROTEIN"/>
    <property type="match status" value="1"/>
</dbReference>
<dbReference type="Proteomes" id="UP001259492">
    <property type="component" value="Unassembled WGS sequence"/>
</dbReference>
<proteinExistence type="predicted"/>
<sequence length="270" mass="30356">MKYIVLLTIAITVLSCSKDSEQLEYFQHRDIETVFENDPNGINIYFTGGSYADADFEKTSGRYRADGIRIINQIFNTSPFSEYESYFNAYIVYVNPDIEADPSESSSENVVRSLMPNFNDDYDMILLSVNQYSVQGLAGGRVATFGFNDKDTMIHEVGHLAGSLGDEYYTENTDFNTDFSGCANNNYPNLDITNNTEIIKWSHFIGLNGYESIGIVEGGCGVEQGTWRPTINCVMRYGSQYCAPCREAIVKQTLAARGLEYSFEEFLLSD</sequence>
<evidence type="ECO:0000313" key="2">
    <source>
        <dbReference type="Proteomes" id="UP001259492"/>
    </source>
</evidence>